<evidence type="ECO:0000313" key="2">
    <source>
        <dbReference type="EMBL" id="KAG2374623.1"/>
    </source>
</evidence>
<feature type="signal peptide" evidence="1">
    <location>
        <begin position="1"/>
        <end position="24"/>
    </location>
</feature>
<dbReference type="EMBL" id="PYSW02000044">
    <property type="protein sequence ID" value="KAG2374623.1"/>
    <property type="molecule type" value="Genomic_DNA"/>
</dbReference>
<comment type="caution">
    <text evidence="2">The sequence shown here is derived from an EMBL/GenBank/DDBJ whole genome shotgun (WGS) entry which is preliminary data.</text>
</comment>
<sequence>MPFQYLITGFLLFFIVTQLHVVLSENTHTRQDASSLHSETIYWIGGLNGIWQDPKNWNLGYQIHPSTSLHCMYSVMPPTDLENGGKFRLYSDKTWNWFQWLNRSSGHYCHPSLTESSPVNLLLNISRKISPHDSIHNPMEETLISNIDIFKSSTNNNEDDTFILDEVFGMPFATHEISIIIPSTKNIYQKLSSEEHEAIVQRVVTSMVKIAGGVTTLPGNIGYWMSQHSFKQELVSEEITIVTMNIPNLTKEIKRMVKEIAVSVAKDLNQEAVFVKIDTHAFLVTP</sequence>
<dbReference type="AlphaFoldDB" id="A0AA88GGU3"/>
<name>A0AA88GGU3_NAELO</name>
<dbReference type="RefSeq" id="XP_044543797.1">
    <property type="nucleotide sequence ID" value="XM_044686209.1"/>
</dbReference>
<keyword evidence="3" id="KW-1185">Reference proteome</keyword>
<dbReference type="Proteomes" id="UP000816034">
    <property type="component" value="Unassembled WGS sequence"/>
</dbReference>
<dbReference type="GeneID" id="68103096"/>
<evidence type="ECO:0000256" key="1">
    <source>
        <dbReference type="SAM" id="SignalP"/>
    </source>
</evidence>
<organism evidence="2 3">
    <name type="scientific">Naegleria lovaniensis</name>
    <name type="common">Amoeba</name>
    <dbReference type="NCBI Taxonomy" id="51637"/>
    <lineage>
        <taxon>Eukaryota</taxon>
        <taxon>Discoba</taxon>
        <taxon>Heterolobosea</taxon>
        <taxon>Tetramitia</taxon>
        <taxon>Eutetramitia</taxon>
        <taxon>Vahlkampfiidae</taxon>
        <taxon>Naegleria</taxon>
    </lineage>
</organism>
<evidence type="ECO:0000313" key="3">
    <source>
        <dbReference type="Proteomes" id="UP000816034"/>
    </source>
</evidence>
<feature type="chain" id="PRO_5041703373" evidence="1">
    <location>
        <begin position="25"/>
        <end position="286"/>
    </location>
</feature>
<proteinExistence type="predicted"/>
<protein>
    <submittedName>
        <fullName evidence="2">Uncharacterized protein</fullName>
    </submittedName>
</protein>
<reference evidence="2 3" key="1">
    <citation type="journal article" date="2018" name="BMC Genomics">
        <title>The genome of Naegleria lovaniensis, the basis for a comparative approach to unravel pathogenicity factors of the human pathogenic amoeba N. fowleri.</title>
        <authorList>
            <person name="Liechti N."/>
            <person name="Schurch N."/>
            <person name="Bruggmann R."/>
            <person name="Wittwer M."/>
        </authorList>
    </citation>
    <scope>NUCLEOTIDE SEQUENCE [LARGE SCALE GENOMIC DNA]</scope>
    <source>
        <strain evidence="2 3">ATCC 30569</strain>
    </source>
</reference>
<gene>
    <name evidence="2" type="ORF">C9374_010642</name>
</gene>
<keyword evidence="1" id="KW-0732">Signal</keyword>
<accession>A0AA88GGU3</accession>